<reference evidence="2" key="1">
    <citation type="submission" date="2013-03" db="EMBL/GenBank/DDBJ databases">
        <title>Genome Sequence of the Profundibacterium mesophilum strain KAUST100406-0324T from Red Sea, a novel genus in the family Rhodobacteraceae.</title>
        <authorList>
            <person name="Essack M."/>
            <person name="Alam I."/>
            <person name="Lafi F."/>
            <person name="Alawi W."/>
            <person name="Kamanu F."/>
            <person name="Al-Suwailem A."/>
            <person name="Lee O.O."/>
            <person name="Xu Y."/>
            <person name="Bajic V."/>
            <person name="Qian P.-Y."/>
            <person name="Archer J."/>
        </authorList>
    </citation>
    <scope>NUCLEOTIDE SEQUENCE</scope>
    <source>
        <strain evidence="2">KAUST100406-0324</strain>
    </source>
</reference>
<name>A0A921NWI2_9RHOB</name>
<sequence length="133" mass="14732">MTQETNPEKNQPPRAADHAQPEKPRRKKKAPPIGFNALDDHEQKLVRSIAITGARVAGRQQKRTEGQLKAMKAMKAMKDTLEDIFANPDEADPRFIAVVFKGMLDYATSANAKKIASHALCPPDLARAYRPDA</sequence>
<keyword evidence="3" id="KW-1185">Reference proteome</keyword>
<feature type="region of interest" description="Disordered" evidence="1">
    <location>
        <begin position="1"/>
        <end position="35"/>
    </location>
</feature>
<proteinExistence type="predicted"/>
<dbReference type="AlphaFoldDB" id="A0A921NWI2"/>
<evidence type="ECO:0000313" key="3">
    <source>
        <dbReference type="Proteomes" id="UP000698242"/>
    </source>
</evidence>
<accession>A0A921NWI2</accession>
<dbReference type="Proteomes" id="UP000698242">
    <property type="component" value="Unassembled WGS sequence"/>
</dbReference>
<evidence type="ECO:0000256" key="1">
    <source>
        <dbReference type="SAM" id="MobiDB-lite"/>
    </source>
</evidence>
<protein>
    <submittedName>
        <fullName evidence="2">Uncharacterized protein</fullName>
    </submittedName>
</protein>
<dbReference type="RefSeq" id="WP_159964262.1">
    <property type="nucleotide sequence ID" value="NZ_APKE01000011.1"/>
</dbReference>
<evidence type="ECO:0000313" key="2">
    <source>
        <dbReference type="EMBL" id="KAF0676750.1"/>
    </source>
</evidence>
<gene>
    <name evidence="2" type="ORF">PMES_00836</name>
</gene>
<dbReference type="OrthoDB" id="9839915at2"/>
<organism evidence="2 3">
    <name type="scientific">Profundibacterium mesophilum KAUST100406-0324</name>
    <dbReference type="NCBI Taxonomy" id="1037889"/>
    <lineage>
        <taxon>Bacteria</taxon>
        <taxon>Pseudomonadati</taxon>
        <taxon>Pseudomonadota</taxon>
        <taxon>Alphaproteobacteria</taxon>
        <taxon>Rhodobacterales</taxon>
        <taxon>Roseobacteraceae</taxon>
        <taxon>Profundibacterium</taxon>
    </lineage>
</organism>
<dbReference type="EMBL" id="APKE01000011">
    <property type="protein sequence ID" value="KAF0676750.1"/>
    <property type="molecule type" value="Genomic_DNA"/>
</dbReference>
<comment type="caution">
    <text evidence="2">The sequence shown here is derived from an EMBL/GenBank/DDBJ whole genome shotgun (WGS) entry which is preliminary data.</text>
</comment>